<gene>
    <name evidence="2" type="ORF">ABVK25_003171</name>
</gene>
<feature type="compositionally biased region" description="Pro residues" evidence="1">
    <location>
        <begin position="98"/>
        <end position="109"/>
    </location>
</feature>
<dbReference type="Pfam" id="PF10454">
    <property type="entry name" value="DUF2458"/>
    <property type="match status" value="1"/>
</dbReference>
<name>A0ABR4BIY4_9LECA</name>
<evidence type="ECO:0000256" key="1">
    <source>
        <dbReference type="SAM" id="MobiDB-lite"/>
    </source>
</evidence>
<feature type="compositionally biased region" description="Low complexity" evidence="1">
    <location>
        <begin position="66"/>
        <end position="97"/>
    </location>
</feature>
<evidence type="ECO:0000313" key="2">
    <source>
        <dbReference type="EMBL" id="KAL2056776.1"/>
    </source>
</evidence>
<sequence length="282" mass="31031">MDSNSYQTPDLASVLRTLAAYAPAPTQAPIGQEKASPYHTEARDEDEELGGGEYDPAAIPSPSSVTPTQAPAYTQPAPQQPLPATCTPPLQERQPVPQQAPPAIITPPPVKKTYTTPQCPPATIITWAPALRHVTTLTNSNPEFNHRVKHLIKTQHQHEWQWWATREELTKRLHGRAASRTKLDSVLSSLGGKTASLNQTDLPPEKELEIYDKKVVYRACQEMAAATTKELAKLEVPFFCTMKGLVSGKGKSKRKGKITEDELVGLQKRMLELLEDLCGGKE</sequence>
<feature type="region of interest" description="Disordered" evidence="1">
    <location>
        <begin position="24"/>
        <end position="109"/>
    </location>
</feature>
<dbReference type="Proteomes" id="UP001590951">
    <property type="component" value="Unassembled WGS sequence"/>
</dbReference>
<dbReference type="EMBL" id="JBHFEH010000007">
    <property type="protein sequence ID" value="KAL2056776.1"/>
    <property type="molecule type" value="Genomic_DNA"/>
</dbReference>
<organism evidence="2 3">
    <name type="scientific">Lepraria finkii</name>
    <dbReference type="NCBI Taxonomy" id="1340010"/>
    <lineage>
        <taxon>Eukaryota</taxon>
        <taxon>Fungi</taxon>
        <taxon>Dikarya</taxon>
        <taxon>Ascomycota</taxon>
        <taxon>Pezizomycotina</taxon>
        <taxon>Lecanoromycetes</taxon>
        <taxon>OSLEUM clade</taxon>
        <taxon>Lecanoromycetidae</taxon>
        <taxon>Lecanorales</taxon>
        <taxon>Lecanorineae</taxon>
        <taxon>Stereocaulaceae</taxon>
        <taxon>Lepraria</taxon>
    </lineage>
</organism>
<proteinExistence type="predicted"/>
<keyword evidence="3" id="KW-1185">Reference proteome</keyword>
<dbReference type="InterPro" id="IPR018858">
    <property type="entry name" value="DUF2458"/>
</dbReference>
<evidence type="ECO:0000313" key="3">
    <source>
        <dbReference type="Proteomes" id="UP001590951"/>
    </source>
</evidence>
<comment type="caution">
    <text evidence="2">The sequence shown here is derived from an EMBL/GenBank/DDBJ whole genome shotgun (WGS) entry which is preliminary data.</text>
</comment>
<accession>A0ABR4BIY4</accession>
<protein>
    <submittedName>
        <fullName evidence="2">Uncharacterized protein</fullName>
    </submittedName>
</protein>
<reference evidence="2 3" key="1">
    <citation type="submission" date="2024-09" db="EMBL/GenBank/DDBJ databases">
        <title>Rethinking Asexuality: The Enigmatic Case of Functional Sexual Genes in Lepraria (Stereocaulaceae).</title>
        <authorList>
            <person name="Doellman M."/>
            <person name="Sun Y."/>
            <person name="Barcenas-Pena A."/>
            <person name="Lumbsch H.T."/>
            <person name="Grewe F."/>
        </authorList>
    </citation>
    <scope>NUCLEOTIDE SEQUENCE [LARGE SCALE GENOMIC DNA]</scope>
    <source>
        <strain evidence="2 3">Grewe 0041</strain>
    </source>
</reference>